<accession>A0A381TRR8</accession>
<dbReference type="Pfam" id="PF21117">
    <property type="entry name" value="MRB1590_C"/>
    <property type="match status" value="1"/>
</dbReference>
<dbReference type="InterPro" id="IPR046833">
    <property type="entry name" value="ABC_N"/>
</dbReference>
<evidence type="ECO:0000259" key="2">
    <source>
        <dbReference type="Pfam" id="PF20446"/>
    </source>
</evidence>
<dbReference type="Pfam" id="PF09818">
    <property type="entry name" value="ABC_ATPase"/>
    <property type="match status" value="1"/>
</dbReference>
<dbReference type="EMBL" id="UINC01005054">
    <property type="protein sequence ID" value="SVA18742.1"/>
    <property type="molecule type" value="Genomic_DNA"/>
</dbReference>
<dbReference type="InterPro" id="IPR046834">
    <property type="entry name" value="ABC_ATPase_C"/>
</dbReference>
<evidence type="ECO:0000313" key="4">
    <source>
        <dbReference type="EMBL" id="SVA18742.1"/>
    </source>
</evidence>
<dbReference type="PANTHER" id="PTHR38149:SF1">
    <property type="entry name" value="ATPASE"/>
    <property type="match status" value="1"/>
</dbReference>
<dbReference type="InterPro" id="IPR019195">
    <property type="entry name" value="ABC_ATPase_put"/>
</dbReference>
<proteinExistence type="predicted"/>
<reference evidence="4" key="1">
    <citation type="submission" date="2018-05" db="EMBL/GenBank/DDBJ databases">
        <authorList>
            <person name="Lanie J.A."/>
            <person name="Ng W.-L."/>
            <person name="Kazmierczak K.M."/>
            <person name="Andrzejewski T.M."/>
            <person name="Davidsen T.M."/>
            <person name="Wayne K.J."/>
            <person name="Tettelin H."/>
            <person name="Glass J.I."/>
            <person name="Rusch D."/>
            <person name="Podicherti R."/>
            <person name="Tsui H.-C.T."/>
            <person name="Winkler M.E."/>
        </authorList>
    </citation>
    <scope>NUCLEOTIDE SEQUENCE</scope>
</reference>
<feature type="domain" description="ATPase of the ABC class C-terminal" evidence="1">
    <location>
        <begin position="174"/>
        <end position="454"/>
    </location>
</feature>
<dbReference type="Pfam" id="PF20446">
    <property type="entry name" value="ABC_N"/>
    <property type="match status" value="1"/>
</dbReference>
<dbReference type="InterPro" id="IPR049069">
    <property type="entry name" value="MRB1590-like_C"/>
</dbReference>
<evidence type="ECO:0008006" key="5">
    <source>
        <dbReference type="Google" id="ProtNLM"/>
    </source>
</evidence>
<feature type="domain" description="MRB1590-like C-terminal" evidence="3">
    <location>
        <begin position="475"/>
        <end position="578"/>
    </location>
</feature>
<name>A0A381TRR8_9ZZZZ</name>
<gene>
    <name evidence="4" type="ORF">METZ01_LOCUS71596</name>
</gene>
<dbReference type="InterPro" id="IPR027417">
    <property type="entry name" value="P-loop_NTPase"/>
</dbReference>
<protein>
    <recommendedName>
        <fullName evidence="5">ATPase</fullName>
    </recommendedName>
</protein>
<organism evidence="4">
    <name type="scientific">marine metagenome</name>
    <dbReference type="NCBI Taxonomy" id="408172"/>
    <lineage>
        <taxon>unclassified sequences</taxon>
        <taxon>metagenomes</taxon>
        <taxon>ecological metagenomes</taxon>
    </lineage>
</organism>
<dbReference type="AlphaFoldDB" id="A0A381TRR8"/>
<feature type="domain" description="ATPase of the ABC class N-terminal" evidence="2">
    <location>
        <begin position="5"/>
        <end position="163"/>
    </location>
</feature>
<evidence type="ECO:0000259" key="1">
    <source>
        <dbReference type="Pfam" id="PF09818"/>
    </source>
</evidence>
<dbReference type="SUPFAM" id="SSF52540">
    <property type="entry name" value="P-loop containing nucleoside triphosphate hydrolases"/>
    <property type="match status" value="1"/>
</dbReference>
<dbReference type="PANTHER" id="PTHR38149">
    <property type="entry name" value="ATPASE"/>
    <property type="match status" value="1"/>
</dbReference>
<sequence length="583" mass="65802">MLDEHQLRKTLSHLDGRGYKAYKQIQGRFEFPDFELLIDHVQGDPFAQPSKIRLRVQQDISQIPEELWTNSIRQIALEDFVARAVRDAIKETVTPKKGTGKSGLIFIDAGKQEVLERTAFVITKDWVEARIQIGLPARGRTILGQEAIEILCQEIPIIVEKSLKWKYLDKNACNLFVDCVENQESIRKQLDHANLSAFVANGSILPRASGISDRPLTGNNLVEFKSPKSLETSFQLINPLPNGETVIHGLGFPKGVTLIVGGGYHGKSTLLKTLERCVYPHIPTDGREYVITNPNAVKIRAEDGRRIEKVNIDPFITNLPQDIKTDSFCSDDASGSTSQAANIMEAIEVGCDLLLLDEDTSATNFMVRDARMQKLVQKDQEPITPFVDRIRELYEIQGVSTILVMGGSGDYFDVADTVIKMKDYVPHDVSDETQNIVKNYPTQRQVEVPKPIEQISGRIPFSSCFNASRGRKKVKIDIQGNDKIIYGTEAIDLRFVDQLVEMSQTRAIGHAIYMASQFMMRDSQSLKEIVQSLEDYFYDNGLDSLDPFYEKEKHPGNYSRPRKYEIAAAINRIRTLKIIFSSR</sequence>
<evidence type="ECO:0000259" key="3">
    <source>
        <dbReference type="Pfam" id="PF21117"/>
    </source>
</evidence>